<reference evidence="1 2" key="1">
    <citation type="submission" date="2015-01" db="EMBL/GenBank/DDBJ databases">
        <title>The Genome Sequence of Exophiala xenobiotica CBS118157.</title>
        <authorList>
            <consortium name="The Broad Institute Genomics Platform"/>
            <person name="Cuomo C."/>
            <person name="de Hoog S."/>
            <person name="Gorbushina A."/>
            <person name="Stielow B."/>
            <person name="Teixiera M."/>
            <person name="Abouelleil A."/>
            <person name="Chapman S.B."/>
            <person name="Priest M."/>
            <person name="Young S.K."/>
            <person name="Wortman J."/>
            <person name="Nusbaum C."/>
            <person name="Birren B."/>
        </authorList>
    </citation>
    <scope>NUCLEOTIDE SEQUENCE [LARGE SCALE GENOMIC DNA]</scope>
    <source>
        <strain evidence="1 2">CBS 118157</strain>
    </source>
</reference>
<dbReference type="AlphaFoldDB" id="A0A0D2BPZ5"/>
<dbReference type="GeneID" id="25328868"/>
<proteinExistence type="predicted"/>
<dbReference type="InterPro" id="IPR027796">
    <property type="entry name" value="OTT_1508_deam-like"/>
</dbReference>
<dbReference type="HOGENOM" id="CLU_401157_0_0_1"/>
<protein>
    <submittedName>
        <fullName evidence="1">Uncharacterized protein</fullName>
    </submittedName>
</protein>
<sequence>MNPRTATAQESIWRPSEEIQFHKTIRALWKRTKGRPKDPQTYPIPTSEIPDGDIFPLVVELEVANGVAFIAATKKGVKQVSATAIERPRWPSDGLRLNLAANEEIQQIVRDKMDRVVAILRKAAKGAEITLSQSNDDILNLIIQLNHTRIDTRLKNNRSRYVVWTGLSGILHSLTKRPDSDQQAVLLDRLRKLCRSLKDYCERAQRLRTAEDIKTLVVACYDFFDKTSTGGTMKNMLQQVGINVDESRGDPSLRQIGKIASYCHIARRLSTIAAHREFRSFFTNISIRYLPAYPTTKLPIPAADGGSRDCRVHAEVQLVANLDVTRPSKWMGPRGIGSSKAACFLCELFINKHGGYFVPRTHGKLTPRWTIPDLDQFSRSQLSQYRNIIGAMNHELQSLVDLPHPRRLDPAMSWQAFSQFDLVPIWPMGVDNITSRLSVENTASRASGFLECKNAKLVAVKSTKSDSGAIGSEVHLRHDTTVLPISAVSVRGPSPTSICLEKSSDRSLLRDTWGPQTASSSSERIHKLQHLPNWETQRQVRPLTNLDYEQHPRAARVIEDHESRTCDMPFECDMMDDRLLSQSNKPHSDGMCRRIDFHDMELFLEIEYPATAQVGIIQCLKPDASESPKVIEVEKIEPGAKLEIDIGEDLASPRSIFLLKRDNKGMDKWWECRWQNCREGKKQATR</sequence>
<dbReference type="Pfam" id="PF14441">
    <property type="entry name" value="OTT_1508_deam"/>
    <property type="match status" value="1"/>
</dbReference>
<evidence type="ECO:0000313" key="2">
    <source>
        <dbReference type="Proteomes" id="UP000054342"/>
    </source>
</evidence>
<accession>A0A0D2BPZ5</accession>
<dbReference type="RefSeq" id="XP_013315195.1">
    <property type="nucleotide sequence ID" value="XM_013459741.1"/>
</dbReference>
<dbReference type="OrthoDB" id="4851849at2759"/>
<dbReference type="STRING" id="348802.A0A0D2BPZ5"/>
<name>A0A0D2BPZ5_9EURO</name>
<organism evidence="1 2">
    <name type="scientific">Exophiala xenobiotica</name>
    <dbReference type="NCBI Taxonomy" id="348802"/>
    <lineage>
        <taxon>Eukaryota</taxon>
        <taxon>Fungi</taxon>
        <taxon>Dikarya</taxon>
        <taxon>Ascomycota</taxon>
        <taxon>Pezizomycotina</taxon>
        <taxon>Eurotiomycetes</taxon>
        <taxon>Chaetothyriomycetidae</taxon>
        <taxon>Chaetothyriales</taxon>
        <taxon>Herpotrichiellaceae</taxon>
        <taxon>Exophiala</taxon>
    </lineage>
</organism>
<evidence type="ECO:0000313" key="1">
    <source>
        <dbReference type="EMBL" id="KIW54611.1"/>
    </source>
</evidence>
<gene>
    <name evidence="1" type="ORF">PV05_06960</name>
</gene>
<dbReference type="Proteomes" id="UP000054342">
    <property type="component" value="Unassembled WGS sequence"/>
</dbReference>
<dbReference type="EMBL" id="KN847320">
    <property type="protein sequence ID" value="KIW54611.1"/>
    <property type="molecule type" value="Genomic_DNA"/>
</dbReference>
<keyword evidence="2" id="KW-1185">Reference proteome</keyword>